<dbReference type="AlphaFoldDB" id="V2QD10"/>
<proteinExistence type="inferred from homology"/>
<dbReference type="OrthoDB" id="8936324at2"/>
<comment type="similarity">
    <text evidence="1">Belongs to the glycosyltransferase 2 family.</text>
</comment>
<dbReference type="PANTHER" id="PTHR43179:SF12">
    <property type="entry name" value="GALACTOFURANOSYLTRANSFERASE GLFT2"/>
    <property type="match status" value="1"/>
</dbReference>
<gene>
    <name evidence="4" type="ORF">N508_001386</name>
</gene>
<reference evidence="4" key="1">
    <citation type="journal article" date="2014" name="Genome Announc.">
        <title>Draft genome sequences of the altered schaedler flora, a defined bacterial community from gnotobiotic mice.</title>
        <authorList>
            <person name="Wannemuehler M.J."/>
            <person name="Overstreet A.M."/>
            <person name="Ward D.V."/>
            <person name="Phillips G.J."/>
        </authorList>
    </citation>
    <scope>NUCLEOTIDE SEQUENCE</scope>
    <source>
        <strain evidence="4">ASF457</strain>
    </source>
</reference>
<dbReference type="EMBL" id="CP097562">
    <property type="protein sequence ID" value="USF24303.1"/>
    <property type="molecule type" value="Genomic_DNA"/>
</dbReference>
<name>V2QD10_9BACT</name>
<dbReference type="SUPFAM" id="SSF53448">
    <property type="entry name" value="Nucleotide-diphospho-sugar transferases"/>
    <property type="match status" value="1"/>
</dbReference>
<accession>V2QD10</accession>
<evidence type="ECO:0000313" key="5">
    <source>
        <dbReference type="Proteomes" id="UP000017429"/>
    </source>
</evidence>
<dbReference type="Proteomes" id="UP000017429">
    <property type="component" value="Chromosome"/>
</dbReference>
<reference evidence="4" key="3">
    <citation type="submission" date="2022-06" db="EMBL/GenBank/DDBJ databases">
        <title>Resources to Facilitate Use of the Altered Schaedler Flora (ASF) Mouse Model to Study Microbiome Function.</title>
        <authorList>
            <person name="Proctor A."/>
            <person name="Parvinroo S."/>
            <person name="Richie T."/>
            <person name="Jia X."/>
            <person name="Lee S.T.M."/>
            <person name="Karp P.D."/>
            <person name="Paley S."/>
            <person name="Kostic A.D."/>
            <person name="Pierre J.F."/>
            <person name="Wannemuehler M.J."/>
            <person name="Phillips G.J."/>
        </authorList>
    </citation>
    <scope>NUCLEOTIDE SEQUENCE</scope>
    <source>
        <strain evidence="4">ASF457</strain>
    </source>
</reference>
<dbReference type="InterPro" id="IPR029044">
    <property type="entry name" value="Nucleotide-diphossugar_trans"/>
</dbReference>
<keyword evidence="5" id="KW-1185">Reference proteome</keyword>
<evidence type="ECO:0000256" key="3">
    <source>
        <dbReference type="ARBA" id="ARBA00022679"/>
    </source>
</evidence>
<dbReference type="Pfam" id="PF00535">
    <property type="entry name" value="Glycos_transf_2"/>
    <property type="match status" value="1"/>
</dbReference>
<reference evidence="4" key="2">
    <citation type="submission" date="2022-05" db="EMBL/GenBank/DDBJ databases">
        <authorList>
            <person name="Proctor A.L."/>
            <person name="Phillips G.J."/>
            <person name="Wannemuehler M.J."/>
        </authorList>
    </citation>
    <scope>NUCLEOTIDE SEQUENCE</scope>
    <source>
        <strain evidence="4">ASF457</strain>
    </source>
</reference>
<dbReference type="eggNOG" id="COG1216">
    <property type="taxonomic scope" value="Bacteria"/>
</dbReference>
<dbReference type="KEGG" id="msch:N508_001386"/>
<dbReference type="InterPro" id="IPR001173">
    <property type="entry name" value="Glyco_trans_2-like"/>
</dbReference>
<keyword evidence="2" id="KW-0328">Glycosyltransferase</keyword>
<protein>
    <submittedName>
        <fullName evidence="4">Uncharacterized protein</fullName>
    </submittedName>
</protein>
<dbReference type="CDD" id="cd00761">
    <property type="entry name" value="Glyco_tranf_GTA_type"/>
    <property type="match status" value="1"/>
</dbReference>
<dbReference type="PANTHER" id="PTHR43179">
    <property type="entry name" value="RHAMNOSYLTRANSFERASE WBBL"/>
    <property type="match status" value="1"/>
</dbReference>
<evidence type="ECO:0000256" key="1">
    <source>
        <dbReference type="ARBA" id="ARBA00006739"/>
    </source>
</evidence>
<sequence length="313" mass="36243">MDISVIIPSLNGRKYFDEFLSSVIKECESTPYKAEIVIVDDGSEDGSIAYLESTASDILKPYKNIKKGACSARNYAVSKSSGRYLLFLDNDVIIEKGFFEKIVPLFNDSSVGAIACAGYQYDSRKQIDGIKLLKFKRRFFRFTSNILNKNMKEGLNEYLSFGVQGAYFACRKDVFNEVCGISELFEPYLLEETDLMYKILKHGYKILYQPDTKPLHKWGGTIASKVSPRTKYLSVRNKYLFNFIHLHSKKLFIQFILLNIYRIFKSNDRKALKELYSMRKAIMLEREREKNSSVKTDTELLNFSKKYSREIAK</sequence>
<evidence type="ECO:0000256" key="2">
    <source>
        <dbReference type="ARBA" id="ARBA00022676"/>
    </source>
</evidence>
<organism evidence="4 5">
    <name type="scientific">Mucispirillum schaedleri ASF457</name>
    <dbReference type="NCBI Taxonomy" id="1379858"/>
    <lineage>
        <taxon>Bacteria</taxon>
        <taxon>Pseudomonadati</taxon>
        <taxon>Deferribacterota</taxon>
        <taxon>Deferribacteres</taxon>
        <taxon>Deferribacterales</taxon>
        <taxon>Mucispirillaceae</taxon>
        <taxon>Mucispirillum</taxon>
    </lineage>
</organism>
<dbReference type="GO" id="GO:0016757">
    <property type="term" value="F:glycosyltransferase activity"/>
    <property type="evidence" value="ECO:0007669"/>
    <property type="project" value="UniProtKB-KW"/>
</dbReference>
<dbReference type="Gene3D" id="3.90.550.10">
    <property type="entry name" value="Spore Coat Polysaccharide Biosynthesis Protein SpsA, Chain A"/>
    <property type="match status" value="1"/>
</dbReference>
<keyword evidence="3" id="KW-0808">Transferase</keyword>
<dbReference type="RefSeq" id="WP_023275668.1">
    <property type="nucleotide sequence ID" value="NZ_CP097562.1"/>
</dbReference>
<evidence type="ECO:0000313" key="4">
    <source>
        <dbReference type="EMBL" id="USF24303.1"/>
    </source>
</evidence>